<dbReference type="Proteomes" id="UP000095362">
    <property type="component" value="Unassembled WGS sequence"/>
</dbReference>
<accession>A0A174FJQ0</accession>
<feature type="coiled-coil region" evidence="2">
    <location>
        <begin position="47"/>
        <end position="109"/>
    </location>
</feature>
<reference evidence="5 6" key="1">
    <citation type="submission" date="2015-09" db="EMBL/GenBank/DDBJ databases">
        <authorList>
            <consortium name="Pathogen Informatics"/>
        </authorList>
    </citation>
    <scope>NUCLEOTIDE SEQUENCE [LARGE SCALE GENOMIC DNA]</scope>
    <source>
        <strain evidence="5 6">2789STDY5834866</strain>
    </source>
</reference>
<evidence type="ECO:0000256" key="3">
    <source>
        <dbReference type="SAM" id="MobiDB-lite"/>
    </source>
</evidence>
<dbReference type="AlphaFoldDB" id="A0A174FJQ0"/>
<feature type="domain" description="Peptidoglycan hydrolase PcsB coiled-coil" evidence="4">
    <location>
        <begin position="115"/>
        <end position="175"/>
    </location>
</feature>
<evidence type="ECO:0000256" key="2">
    <source>
        <dbReference type="SAM" id="Coils"/>
    </source>
</evidence>
<keyword evidence="1" id="KW-0732">Signal</keyword>
<sequence length="396" mass="43113">MIKMVYTILVLPQNIQERITFMKMQKKRIVQCGLSLICAFGIALSGMSVHAEEVDSLEDKTSNLQSQLEGINQDLVTISNEIAETEVKIEESNNEVFRLEASLQISRNNEEVQYANMKTRIKYMYENGSDTLLSMVCEAKSMGEFLNRVDFIQNITKYDKDMLENMVKVREGIEEQEAELKSRQQELLDLQSQLDSEQAALQAKAEETSTDLATVNAQLEAARAAQKKQEEEAQRKADEQLAKKAQEETKQASASTGSNTSAGNNSGNSSSAGNNSSSGNNNPSNNNSSNNTSSDSSNSGSGGYVIPSGGLTPSKGRIWYNGHTETYYSQKVLPGGGLAIPGRHIASDGTIRDADGYIVLASDDYPRGTVVETSLGAGKVYDTGSGSGNIDLYTDW</sequence>
<dbReference type="InterPro" id="IPR057309">
    <property type="entry name" value="PcsB_CC"/>
</dbReference>
<proteinExistence type="predicted"/>
<organism evidence="5 6">
    <name type="scientific">Coprococcus comes</name>
    <dbReference type="NCBI Taxonomy" id="410072"/>
    <lineage>
        <taxon>Bacteria</taxon>
        <taxon>Bacillati</taxon>
        <taxon>Bacillota</taxon>
        <taxon>Clostridia</taxon>
        <taxon>Lachnospirales</taxon>
        <taxon>Lachnospiraceae</taxon>
        <taxon>Coprococcus</taxon>
    </lineage>
</organism>
<gene>
    <name evidence="5" type="ORF">ERS852481_02229</name>
</gene>
<keyword evidence="2" id="KW-0175">Coiled coil</keyword>
<evidence type="ECO:0000259" key="4">
    <source>
        <dbReference type="Pfam" id="PF24568"/>
    </source>
</evidence>
<dbReference type="STRING" id="410072.ERS852525_00032"/>
<dbReference type="PaxDb" id="410072-ERS852525_00032"/>
<dbReference type="Pfam" id="PF24568">
    <property type="entry name" value="CC_PcsB"/>
    <property type="match status" value="1"/>
</dbReference>
<dbReference type="Gene3D" id="6.10.250.3150">
    <property type="match status" value="1"/>
</dbReference>
<dbReference type="EMBL" id="CYZK01000015">
    <property type="protein sequence ID" value="CUO50472.1"/>
    <property type="molecule type" value="Genomic_DNA"/>
</dbReference>
<feature type="compositionally biased region" description="Basic and acidic residues" evidence="3">
    <location>
        <begin position="227"/>
        <end position="250"/>
    </location>
</feature>
<evidence type="ECO:0000313" key="5">
    <source>
        <dbReference type="EMBL" id="CUO50472.1"/>
    </source>
</evidence>
<evidence type="ECO:0000313" key="6">
    <source>
        <dbReference type="Proteomes" id="UP000095362"/>
    </source>
</evidence>
<evidence type="ECO:0000256" key="1">
    <source>
        <dbReference type="ARBA" id="ARBA00022729"/>
    </source>
</evidence>
<feature type="compositionally biased region" description="Low complexity" evidence="3">
    <location>
        <begin position="253"/>
        <end position="299"/>
    </location>
</feature>
<name>A0A174FJQ0_9FIRM</name>
<protein>
    <submittedName>
        <fullName evidence="5">AmiB activator</fullName>
    </submittedName>
</protein>
<feature type="region of interest" description="Disordered" evidence="3">
    <location>
        <begin position="223"/>
        <end position="308"/>
    </location>
</feature>